<dbReference type="Proteomes" id="UP000507245">
    <property type="component" value="Unassembled WGS sequence"/>
</dbReference>
<organism evidence="2 3">
    <name type="scientific">Prunus armeniaca</name>
    <name type="common">Apricot</name>
    <name type="synonym">Armeniaca vulgaris</name>
    <dbReference type="NCBI Taxonomy" id="36596"/>
    <lineage>
        <taxon>Eukaryota</taxon>
        <taxon>Viridiplantae</taxon>
        <taxon>Streptophyta</taxon>
        <taxon>Embryophyta</taxon>
        <taxon>Tracheophyta</taxon>
        <taxon>Spermatophyta</taxon>
        <taxon>Magnoliopsida</taxon>
        <taxon>eudicotyledons</taxon>
        <taxon>Gunneridae</taxon>
        <taxon>Pentapetalae</taxon>
        <taxon>rosids</taxon>
        <taxon>fabids</taxon>
        <taxon>Rosales</taxon>
        <taxon>Rosaceae</taxon>
        <taxon>Amygdaloideae</taxon>
        <taxon>Amygdaleae</taxon>
        <taxon>Prunus</taxon>
    </lineage>
</organism>
<evidence type="ECO:0000313" key="2">
    <source>
        <dbReference type="EMBL" id="CAB4303476.1"/>
    </source>
</evidence>
<dbReference type="InterPro" id="IPR025558">
    <property type="entry name" value="DUF4283"/>
</dbReference>
<reference evidence="3" key="1">
    <citation type="journal article" date="2020" name="Genome Biol.">
        <title>Gamete binning: chromosome-level and haplotype-resolved genome assembly enabled by high-throughput single-cell sequencing of gamete genomes.</title>
        <authorList>
            <person name="Campoy J.A."/>
            <person name="Sun H."/>
            <person name="Goel M."/>
            <person name="Jiao W.-B."/>
            <person name="Folz-Donahue K."/>
            <person name="Wang N."/>
            <person name="Rubio M."/>
            <person name="Liu C."/>
            <person name="Kukat C."/>
            <person name="Ruiz D."/>
            <person name="Huettel B."/>
            <person name="Schneeberger K."/>
        </authorList>
    </citation>
    <scope>NUCLEOTIDE SEQUENCE [LARGE SCALE GENOMIC DNA]</scope>
    <source>
        <strain evidence="3">cv. Rojo Pasion</strain>
    </source>
</reference>
<accession>A0A6J5WP03</accession>
<dbReference type="PANTHER" id="PTHR31286">
    <property type="entry name" value="GLYCINE-RICH CELL WALL STRUCTURAL PROTEIN 1.8-LIKE"/>
    <property type="match status" value="1"/>
</dbReference>
<dbReference type="AlphaFoldDB" id="A0A6J5WP03"/>
<dbReference type="OrthoDB" id="1750606at2759"/>
<dbReference type="InterPro" id="IPR040256">
    <property type="entry name" value="At4g02000-like"/>
</dbReference>
<evidence type="ECO:0000259" key="1">
    <source>
        <dbReference type="Pfam" id="PF14111"/>
    </source>
</evidence>
<gene>
    <name evidence="2" type="ORF">ORAREDHAP_LOCUS19701</name>
</gene>
<proteinExistence type="predicted"/>
<protein>
    <recommendedName>
        <fullName evidence="1">DUF4283 domain-containing protein</fullName>
    </recommendedName>
</protein>
<feature type="domain" description="DUF4283" evidence="1">
    <location>
        <begin position="33"/>
        <end position="103"/>
    </location>
</feature>
<name>A0A6J5WP03_PRUAR</name>
<dbReference type="Pfam" id="PF14111">
    <property type="entry name" value="DUF4283"/>
    <property type="match status" value="1"/>
</dbReference>
<evidence type="ECO:0000313" key="3">
    <source>
        <dbReference type="Proteomes" id="UP000507245"/>
    </source>
</evidence>
<keyword evidence="3" id="KW-1185">Reference proteome</keyword>
<sequence>MVNHFASQFVPTEEEQQVLVVEGGNVGLPRTTKFVLVGKVLTKKPFNKEAFKRAMETLWRPKARVEIVTLEDYLFMFAFSSRQDRARILGGGPWAFNHYLLVISEADDVVCGLPLVYMTRAMGKEIGTAVGDFVVTDQRKRSDCYGSYLCIRVGIDISKPRRRCMPMRLPGGQTTSQWVDLRYDNLPHTCYLCGQFDHIAHVK</sequence>
<dbReference type="EMBL" id="CAEKKB010000003">
    <property type="protein sequence ID" value="CAB4303476.1"/>
    <property type="molecule type" value="Genomic_DNA"/>
</dbReference>
<dbReference type="PANTHER" id="PTHR31286:SF178">
    <property type="entry name" value="DUF4283 DOMAIN-CONTAINING PROTEIN"/>
    <property type="match status" value="1"/>
</dbReference>